<organism evidence="3 4">
    <name type="scientific">Sphagnurus paluster</name>
    <dbReference type="NCBI Taxonomy" id="117069"/>
    <lineage>
        <taxon>Eukaryota</taxon>
        <taxon>Fungi</taxon>
        <taxon>Dikarya</taxon>
        <taxon>Basidiomycota</taxon>
        <taxon>Agaricomycotina</taxon>
        <taxon>Agaricomycetes</taxon>
        <taxon>Agaricomycetidae</taxon>
        <taxon>Agaricales</taxon>
        <taxon>Tricholomatineae</taxon>
        <taxon>Lyophyllaceae</taxon>
        <taxon>Sphagnurus</taxon>
    </lineage>
</organism>
<sequence>MATLPEMIQIVLPLTGPQLLGQLFNYALFGVLAMQVYLYTITFPRDNPKVKALVYVIFLLDISQTALSTHYSWWVLAGGWGNPTQALTLPWSFATVAPIGATIALMVQLFFAWRIRALGNQRKSYIPVIVVIILASIASCISIFHGTITATRRKDLRKGRVDSQMLVCTVYPRLDLILKLQSMQAWLISSIIADATITTTLVYQLSTRRATGNELTNNIIHRAIRMSIETGLITCLLAVIELILYFHAPPWSFIPGVIIGKVYSNSLLATLNSRSPLFKGWAADSLSGGPVQVWKNRDVEFAVNTDEGAPTRVQVEVDRKISMDWNGKAQALPVAVVL</sequence>
<feature type="transmembrane region" description="Helical" evidence="1">
    <location>
        <begin position="226"/>
        <end position="246"/>
    </location>
</feature>
<keyword evidence="4" id="KW-1185">Reference proteome</keyword>
<proteinExistence type="predicted"/>
<protein>
    <recommendedName>
        <fullName evidence="2">DUF6534 domain-containing protein</fullName>
    </recommendedName>
</protein>
<feature type="domain" description="DUF6534" evidence="2">
    <location>
        <begin position="190"/>
        <end position="275"/>
    </location>
</feature>
<evidence type="ECO:0000259" key="2">
    <source>
        <dbReference type="Pfam" id="PF20152"/>
    </source>
</evidence>
<reference evidence="3" key="1">
    <citation type="submission" date="2021-02" db="EMBL/GenBank/DDBJ databases">
        <authorList>
            <person name="Nieuwenhuis M."/>
            <person name="Van De Peppel L.J.J."/>
        </authorList>
    </citation>
    <scope>NUCLEOTIDE SEQUENCE</scope>
    <source>
        <strain evidence="3">D49</strain>
    </source>
</reference>
<feature type="transmembrane region" description="Helical" evidence="1">
    <location>
        <begin position="125"/>
        <end position="148"/>
    </location>
</feature>
<accession>A0A9P7FPD0</accession>
<gene>
    <name evidence="3" type="ORF">H0H81_001776</name>
</gene>
<dbReference type="PANTHER" id="PTHR40465:SF1">
    <property type="entry name" value="DUF6534 DOMAIN-CONTAINING PROTEIN"/>
    <property type="match status" value="1"/>
</dbReference>
<feature type="transmembrane region" description="Helical" evidence="1">
    <location>
        <begin position="91"/>
        <end position="113"/>
    </location>
</feature>
<name>A0A9P7FPD0_9AGAR</name>
<keyword evidence="1" id="KW-1133">Transmembrane helix</keyword>
<dbReference type="PANTHER" id="PTHR40465">
    <property type="entry name" value="CHROMOSOME 1, WHOLE GENOME SHOTGUN SEQUENCE"/>
    <property type="match status" value="1"/>
</dbReference>
<dbReference type="AlphaFoldDB" id="A0A9P7FPD0"/>
<evidence type="ECO:0000313" key="3">
    <source>
        <dbReference type="EMBL" id="KAG5634489.1"/>
    </source>
</evidence>
<dbReference type="Pfam" id="PF20152">
    <property type="entry name" value="DUF6534"/>
    <property type="match status" value="1"/>
</dbReference>
<reference evidence="3" key="2">
    <citation type="submission" date="2021-10" db="EMBL/GenBank/DDBJ databases">
        <title>Phylogenomics reveals ancestral predisposition of the termite-cultivated fungus Termitomyces towards a domesticated lifestyle.</title>
        <authorList>
            <person name="Auxier B."/>
            <person name="Grum-Grzhimaylo A."/>
            <person name="Cardenas M.E."/>
            <person name="Lodge J.D."/>
            <person name="Laessoe T."/>
            <person name="Pedersen O."/>
            <person name="Smith M.E."/>
            <person name="Kuyper T.W."/>
            <person name="Franco-Molano E.A."/>
            <person name="Baroni T.J."/>
            <person name="Aanen D.K."/>
        </authorList>
    </citation>
    <scope>NUCLEOTIDE SEQUENCE</scope>
    <source>
        <strain evidence="3">D49</strain>
    </source>
</reference>
<feature type="transmembrane region" description="Helical" evidence="1">
    <location>
        <begin position="23"/>
        <end position="40"/>
    </location>
</feature>
<feature type="transmembrane region" description="Helical" evidence="1">
    <location>
        <begin position="183"/>
        <end position="205"/>
    </location>
</feature>
<keyword evidence="1" id="KW-0812">Transmembrane</keyword>
<dbReference type="Proteomes" id="UP000717328">
    <property type="component" value="Unassembled WGS sequence"/>
</dbReference>
<dbReference type="OrthoDB" id="3262409at2759"/>
<keyword evidence="1" id="KW-0472">Membrane</keyword>
<dbReference type="EMBL" id="JABCKI010006387">
    <property type="protein sequence ID" value="KAG5634489.1"/>
    <property type="molecule type" value="Genomic_DNA"/>
</dbReference>
<comment type="caution">
    <text evidence="3">The sequence shown here is derived from an EMBL/GenBank/DDBJ whole genome shotgun (WGS) entry which is preliminary data.</text>
</comment>
<feature type="transmembrane region" description="Helical" evidence="1">
    <location>
        <begin position="52"/>
        <end position="71"/>
    </location>
</feature>
<dbReference type="InterPro" id="IPR045339">
    <property type="entry name" value="DUF6534"/>
</dbReference>
<evidence type="ECO:0000313" key="4">
    <source>
        <dbReference type="Proteomes" id="UP000717328"/>
    </source>
</evidence>
<evidence type="ECO:0000256" key="1">
    <source>
        <dbReference type="SAM" id="Phobius"/>
    </source>
</evidence>